<evidence type="ECO:0000256" key="1">
    <source>
        <dbReference type="ARBA" id="ARBA00022490"/>
    </source>
</evidence>
<evidence type="ECO:0000313" key="7">
    <source>
        <dbReference type="Proteomes" id="UP000032430"/>
    </source>
</evidence>
<accession>A0A098G175</accession>
<keyword evidence="2 5" id="KW-0810">Translation regulation</keyword>
<dbReference type="NCBIfam" id="NF002469">
    <property type="entry name" value="PRK01712.1"/>
    <property type="match status" value="1"/>
</dbReference>
<keyword evidence="4 5" id="KW-0010">Activator</keyword>
<gene>
    <name evidence="5 6" type="primary">csrA</name>
    <name evidence="6" type="ORF">LFA_0786</name>
</gene>
<evidence type="ECO:0000256" key="3">
    <source>
        <dbReference type="ARBA" id="ARBA00022884"/>
    </source>
</evidence>
<organism evidence="6 7">
    <name type="scientific">Legionella fallonii LLAP-10</name>
    <dbReference type="NCBI Taxonomy" id="1212491"/>
    <lineage>
        <taxon>Bacteria</taxon>
        <taxon>Pseudomonadati</taxon>
        <taxon>Pseudomonadota</taxon>
        <taxon>Gammaproteobacteria</taxon>
        <taxon>Legionellales</taxon>
        <taxon>Legionellaceae</taxon>
        <taxon>Legionella</taxon>
    </lineage>
</organism>
<comment type="subunit">
    <text evidence="5">Homodimer; the beta-strands of each monomer intercalate to form a hydrophobic core, while the alpha-helices form wings that extend away from the core.</text>
</comment>
<dbReference type="EMBL" id="LN614827">
    <property type="protein sequence ID" value="CEG56233.1"/>
    <property type="molecule type" value="Genomic_DNA"/>
</dbReference>
<dbReference type="Gene3D" id="2.60.40.4380">
    <property type="entry name" value="Translational regulator CsrA"/>
    <property type="match status" value="1"/>
</dbReference>
<proteinExistence type="inferred from homology"/>
<dbReference type="NCBIfam" id="TIGR00202">
    <property type="entry name" value="csrA"/>
    <property type="match status" value="1"/>
</dbReference>
<comment type="subcellular location">
    <subcellularLocation>
        <location evidence="5">Cytoplasm</location>
    </subcellularLocation>
</comment>
<dbReference type="STRING" id="1212491.LFA_0786"/>
<evidence type="ECO:0000256" key="2">
    <source>
        <dbReference type="ARBA" id="ARBA00022845"/>
    </source>
</evidence>
<dbReference type="GO" id="GO:0005829">
    <property type="term" value="C:cytosol"/>
    <property type="evidence" value="ECO:0007669"/>
    <property type="project" value="TreeGrafter"/>
</dbReference>
<dbReference type="SUPFAM" id="SSF117130">
    <property type="entry name" value="CsrA-like"/>
    <property type="match status" value="1"/>
</dbReference>
<evidence type="ECO:0000256" key="5">
    <source>
        <dbReference type="HAMAP-Rule" id="MF_00167"/>
    </source>
</evidence>
<keyword evidence="3 5" id="KW-0694">RNA-binding</keyword>
<dbReference type="KEGG" id="lfa:LFA_0786"/>
<name>A0A098G175_9GAMM</name>
<dbReference type="OrthoDB" id="9809061at2"/>
<dbReference type="GO" id="GO:0006109">
    <property type="term" value="P:regulation of carbohydrate metabolic process"/>
    <property type="evidence" value="ECO:0007669"/>
    <property type="project" value="UniProtKB-UniRule"/>
</dbReference>
<dbReference type="HOGENOM" id="CLU_164837_2_2_6"/>
<dbReference type="GO" id="GO:0045948">
    <property type="term" value="P:positive regulation of translational initiation"/>
    <property type="evidence" value="ECO:0007669"/>
    <property type="project" value="UniProtKB-UniRule"/>
</dbReference>
<dbReference type="Proteomes" id="UP000032430">
    <property type="component" value="Chromosome I"/>
</dbReference>
<keyword evidence="5" id="KW-0678">Repressor</keyword>
<keyword evidence="1 5" id="KW-0963">Cytoplasm</keyword>
<dbReference type="Pfam" id="PF02599">
    <property type="entry name" value="CsrA"/>
    <property type="match status" value="1"/>
</dbReference>
<dbReference type="InterPro" id="IPR003751">
    <property type="entry name" value="CsrA"/>
</dbReference>
<dbReference type="HAMAP" id="MF_00167">
    <property type="entry name" value="CsrA"/>
    <property type="match status" value="1"/>
</dbReference>
<dbReference type="AlphaFoldDB" id="A0A098G175"/>
<dbReference type="RefSeq" id="WP_045094938.1">
    <property type="nucleotide sequence ID" value="NZ_LN614827.1"/>
</dbReference>
<keyword evidence="7" id="KW-1185">Reference proteome</keyword>
<dbReference type="GO" id="GO:0006402">
    <property type="term" value="P:mRNA catabolic process"/>
    <property type="evidence" value="ECO:0007669"/>
    <property type="project" value="InterPro"/>
</dbReference>
<dbReference type="InterPro" id="IPR036107">
    <property type="entry name" value="CsrA_sf"/>
</dbReference>
<dbReference type="GO" id="GO:0045947">
    <property type="term" value="P:negative regulation of translational initiation"/>
    <property type="evidence" value="ECO:0007669"/>
    <property type="project" value="UniProtKB-UniRule"/>
</dbReference>
<reference evidence="7" key="1">
    <citation type="submission" date="2014-09" db="EMBL/GenBank/DDBJ databases">
        <authorList>
            <person name="Gomez-Valero L."/>
        </authorList>
    </citation>
    <scope>NUCLEOTIDE SEQUENCE [LARGE SCALE GENOMIC DNA]</scope>
    <source>
        <strain evidence="7">ATCC700992</strain>
    </source>
</reference>
<comment type="similarity">
    <text evidence="5">Belongs to the CsrA/RsmA family.</text>
</comment>
<dbReference type="GO" id="GO:0048027">
    <property type="term" value="F:mRNA 5'-UTR binding"/>
    <property type="evidence" value="ECO:0007669"/>
    <property type="project" value="UniProtKB-UniRule"/>
</dbReference>
<dbReference type="PANTHER" id="PTHR34984">
    <property type="entry name" value="CARBON STORAGE REGULATOR"/>
    <property type="match status" value="1"/>
</dbReference>
<dbReference type="PANTHER" id="PTHR34984:SF1">
    <property type="entry name" value="CARBON STORAGE REGULATOR"/>
    <property type="match status" value="1"/>
</dbReference>
<evidence type="ECO:0000313" key="6">
    <source>
        <dbReference type="EMBL" id="CEG56233.1"/>
    </source>
</evidence>
<protein>
    <recommendedName>
        <fullName evidence="5">Translational regulator CsrA</fullName>
    </recommendedName>
    <alternativeName>
        <fullName evidence="5">Carbon storage regulator</fullName>
    </alternativeName>
</protein>
<evidence type="ECO:0000256" key="4">
    <source>
        <dbReference type="ARBA" id="ARBA00023159"/>
    </source>
</evidence>
<dbReference type="FunFam" id="2.60.40.4380:FF:000001">
    <property type="entry name" value="Translational regulator CsrA"/>
    <property type="match status" value="1"/>
</dbReference>
<sequence length="65" mass="7275">MLILTRRIGETLIIGDDVNITVLGVKGNQVRLGINAPKDVSVHREEIYLRIQQEKESDDSEDTAV</sequence>
<comment type="function">
    <text evidence="5">A key translational regulator that binds mRNA to regulate translation initiation and/or mRNA stability. Mediates global changes in gene expression, shifting from rapid growth to stress survival by linking envelope stress, the stringent response and the catabolite repression systems. Usually binds in the 5'-UTR; binding at or near the Shine-Dalgarno sequence prevents ribosome-binding, repressing translation, binding elsewhere in the 5'-UTR can activate translation and/or stabilize the mRNA. Its function is antagonized by small RNA(s).</text>
</comment>